<gene>
    <name evidence="6" type="ORF">NA2_10263</name>
</gene>
<dbReference type="Proteomes" id="UP000006786">
    <property type="component" value="Unassembled WGS sequence"/>
</dbReference>
<keyword evidence="3" id="KW-0274">FAD</keyword>
<evidence type="ECO:0000259" key="5">
    <source>
        <dbReference type="Pfam" id="PF00890"/>
    </source>
</evidence>
<evidence type="ECO:0000256" key="4">
    <source>
        <dbReference type="ARBA" id="ARBA00023002"/>
    </source>
</evidence>
<evidence type="ECO:0000256" key="2">
    <source>
        <dbReference type="ARBA" id="ARBA00022630"/>
    </source>
</evidence>
<dbReference type="GO" id="GO:0016491">
    <property type="term" value="F:oxidoreductase activity"/>
    <property type="evidence" value="ECO:0007669"/>
    <property type="project" value="UniProtKB-KW"/>
</dbReference>
<evidence type="ECO:0000313" key="6">
    <source>
        <dbReference type="EMBL" id="EKF18851.1"/>
    </source>
</evidence>
<accession>K2M9N6</accession>
<keyword evidence="2" id="KW-0285">Flavoprotein</keyword>
<keyword evidence="4" id="KW-0560">Oxidoreductase</keyword>
<comment type="cofactor">
    <cofactor evidence="1">
        <name>FAD</name>
        <dbReference type="ChEBI" id="CHEBI:57692"/>
    </cofactor>
</comment>
<comment type="caution">
    <text evidence="6">The sequence shown here is derived from an EMBL/GenBank/DDBJ whole genome shotgun (WGS) entry which is preliminary data.</text>
</comment>
<organism evidence="6 7">
    <name type="scientific">Nitratireductor pacificus pht-3B</name>
    <dbReference type="NCBI Taxonomy" id="391937"/>
    <lineage>
        <taxon>Bacteria</taxon>
        <taxon>Pseudomonadati</taxon>
        <taxon>Pseudomonadota</taxon>
        <taxon>Alphaproteobacteria</taxon>
        <taxon>Hyphomicrobiales</taxon>
        <taxon>Phyllobacteriaceae</taxon>
        <taxon>Nitratireductor</taxon>
    </lineage>
</organism>
<dbReference type="AlphaFoldDB" id="K2M9N6"/>
<dbReference type="InterPro" id="IPR036188">
    <property type="entry name" value="FAD/NAD-bd_sf"/>
</dbReference>
<dbReference type="SUPFAM" id="SSF51905">
    <property type="entry name" value="FAD/NAD(P)-binding domain"/>
    <property type="match status" value="1"/>
</dbReference>
<evidence type="ECO:0000256" key="3">
    <source>
        <dbReference type="ARBA" id="ARBA00022827"/>
    </source>
</evidence>
<dbReference type="PANTHER" id="PTHR43400:SF10">
    <property type="entry name" value="3-OXOSTEROID 1-DEHYDROGENASE"/>
    <property type="match status" value="1"/>
</dbReference>
<dbReference type="SUPFAM" id="SSF56425">
    <property type="entry name" value="Succinate dehydrogenase/fumarate reductase flavoprotein, catalytic domain"/>
    <property type="match status" value="1"/>
</dbReference>
<dbReference type="InterPro" id="IPR050315">
    <property type="entry name" value="FAD-oxidoreductase_2"/>
</dbReference>
<proteinExistence type="predicted"/>
<dbReference type="Gene3D" id="3.50.50.60">
    <property type="entry name" value="FAD/NAD(P)-binding domain"/>
    <property type="match status" value="1"/>
</dbReference>
<sequence length="510" mass="53012">MTTPGAAPYDVIVVGYGYAGAFAAIAAADSGARVLLLEKAAQPGGISICSAGGLRTAEDAGKAFAYLQATCGGKTPDPVLRQLAEGMAGVAARLSALAQGTGARVENRHSPANYPFPGGGTFGFAYVESIEGFDPAAAWPHVRGAEQGALLFRLLQMNVEKRGARIDVRLESPVARLLMREGAVGGVTLADGTTFAARGGVVLACGGFEADPAMQAQYWPGGPALSAAYAGNTGDGIRMAQAAGADLWHMWHWHGCYGYRLPDRDYPFGVRVKRLPDWTPDADCKAPGGLPVMPWILLDRSGRRFMNEYEPYVQDTGGRALATFDPARQRHDRNPAWMVTDAAGLAMYPLGKPTRNDAAARYDWSVDNSSEVESGLFRSAADCAALAEIIGADPAIVGESLRGWNAACAGGADARFGRPASSLHALKAPYFVAPVEPVVSNTQGGPVHDAQQRVLTPGGDAIPGLFAAGECGSAFGHLYMSGGNLAECCVGGGIAGTNAAMRGDVHDLAG</sequence>
<reference evidence="6 7" key="1">
    <citation type="journal article" date="2012" name="J. Bacteriol.">
        <title>Genome Sequence of Nitratireductor pacificus Type Strain pht-3B.</title>
        <authorList>
            <person name="Lai Q."/>
            <person name="Li G."/>
            <person name="Shao Z."/>
        </authorList>
    </citation>
    <scope>NUCLEOTIDE SEQUENCE [LARGE SCALE GENOMIC DNA]</scope>
    <source>
        <strain evidence="7">pht-3B</strain>
    </source>
</reference>
<keyword evidence="7" id="KW-1185">Reference proteome</keyword>
<feature type="domain" description="FAD-dependent oxidoreductase 2 FAD-binding" evidence="5">
    <location>
        <begin position="10"/>
        <end position="484"/>
    </location>
</feature>
<name>K2M9N6_9HYPH</name>
<dbReference type="PANTHER" id="PTHR43400">
    <property type="entry name" value="FUMARATE REDUCTASE"/>
    <property type="match status" value="1"/>
</dbReference>
<dbReference type="EMBL" id="AMRM01000010">
    <property type="protein sequence ID" value="EKF18851.1"/>
    <property type="molecule type" value="Genomic_DNA"/>
</dbReference>
<protein>
    <submittedName>
        <fullName evidence="6">Fumarate reductase/succinate dehyfrogenase, flavoprotein subunit</fullName>
    </submittedName>
</protein>
<dbReference type="eggNOG" id="COG1053">
    <property type="taxonomic scope" value="Bacteria"/>
</dbReference>
<dbReference type="InterPro" id="IPR027477">
    <property type="entry name" value="Succ_DH/fumarate_Rdtase_cat_sf"/>
</dbReference>
<dbReference type="STRING" id="391937.NA2_10263"/>
<dbReference type="Pfam" id="PF00890">
    <property type="entry name" value="FAD_binding_2"/>
    <property type="match status" value="1"/>
</dbReference>
<evidence type="ECO:0000313" key="7">
    <source>
        <dbReference type="Proteomes" id="UP000006786"/>
    </source>
</evidence>
<dbReference type="GO" id="GO:0008202">
    <property type="term" value="P:steroid metabolic process"/>
    <property type="evidence" value="ECO:0007669"/>
    <property type="project" value="UniProtKB-ARBA"/>
</dbReference>
<dbReference type="InterPro" id="IPR003953">
    <property type="entry name" value="FAD-dep_OxRdtase_2_FAD-bd"/>
</dbReference>
<evidence type="ECO:0000256" key="1">
    <source>
        <dbReference type="ARBA" id="ARBA00001974"/>
    </source>
</evidence>
<dbReference type="OrthoDB" id="3178130at2"/>
<dbReference type="RefSeq" id="WP_008596688.1">
    <property type="nucleotide sequence ID" value="NZ_AMRM01000010.1"/>
</dbReference>
<dbReference type="Gene3D" id="3.90.700.10">
    <property type="entry name" value="Succinate dehydrogenase/fumarate reductase flavoprotein, catalytic domain"/>
    <property type="match status" value="1"/>
</dbReference>